<dbReference type="Gene3D" id="2.60.40.3930">
    <property type="match status" value="2"/>
</dbReference>
<feature type="domain" description="T-Q ester bond containing" evidence="5">
    <location>
        <begin position="818"/>
        <end position="933"/>
    </location>
</feature>
<evidence type="ECO:0000256" key="3">
    <source>
        <dbReference type="SAM" id="SignalP"/>
    </source>
</evidence>
<accession>A0A1E5H1A0</accession>
<keyword evidence="7" id="KW-1185">Reference proteome</keyword>
<feature type="chain" id="PRO_5009178036" description="Gram-positive cocci surface proteins LPxTG domain-containing protein" evidence="3">
    <location>
        <begin position="33"/>
        <end position="989"/>
    </location>
</feature>
<dbReference type="Gene3D" id="2.60.40.10">
    <property type="entry name" value="Immunoglobulins"/>
    <property type="match status" value="3"/>
</dbReference>
<dbReference type="Pfam" id="PF17802">
    <property type="entry name" value="SpaA"/>
    <property type="match status" value="1"/>
</dbReference>
<protein>
    <recommendedName>
        <fullName evidence="8">Gram-positive cocci surface proteins LPxTG domain-containing protein</fullName>
    </recommendedName>
</protein>
<feature type="signal peptide" evidence="3">
    <location>
        <begin position="1"/>
        <end position="32"/>
    </location>
</feature>
<feature type="region of interest" description="Disordered" evidence="1">
    <location>
        <begin position="34"/>
        <end position="70"/>
    </location>
</feature>
<sequence length="989" mass="109618">MKFNKVFSKCATVLTTAMVLGQVALTPIQALATEGTPSTEDTSIKETTESTTEESNSASVEATNESEPVQEVQIPEISIAPPTNNAIDNFLASQPLVSSGFTAEGDQITFNQRMISLFREIGNSTGKLTKYYSDTMYISTPYIDVTGEESGAVWCIKPDSPFPVNVEYAKKVYHDEGVYNILYYALQKGWDQPNENYVDVFVALNAYLGHSYQGVDLTQPVLTSDPNVAFLLQKAKDKDAPTGKFSINNKVQTASFDQKNKQQITDWYTPVSDGHDVTYDIPTNEFDKEVTVELDNGQTFSGQSGTKTVSSDVKFRLKAPANYTKKLDFTVNTNQKNPAALIFEPVNVDAQSVVKAGWLKDPLKVENVQATFFARQGKFKLKKTSEISNLPMEAVGFVVKLSNGETLELETKADGYTAESKDYDFGTIGEVTEVKTPAGYVALDKPIQFTIVAGETIEVAIENKVQKGKLIFQKFEEVYNPQETWEAGKPIYDRNPVANREFDLVRVNDHTLPDGKTIVGKQGEVVDHIVTDKDGNGSSNLELYIGSQNKYKLVETNTPENYRDPSAVQTEFSIPYGNNTEKLVLFDQGEIDNELKTTNITFNKKNALDLSGLNLAGAEFLVQGVTNDVKFKLTTETTGSLLKVLADKGTATYTFTEVKRPDGFGQVTGDTDTRIVTVTDGQDMTIDWENMPIMPKIGTKAHGENGEKDFDPTVDNTLYDSIHYEGVEVGKEKTLVTKIVEVGTGKIIKEIEGQITFDKQAGTHVVETFIPANTIKENTKTVFLEYLYNDKEKKEEYAKHDDLNDQDQTVTWTKPELKIETLFATVDGGKVIDPTVDNKLADKVKASNVPTNKELTILTQYIDSVTGTVISKEEHQRKFDSKEEEFTVFLDLPKNTLKDGQELVATHIIYEDKEKTKEVGRHYDLTNKDQTVTAKTPKTPTTPAQSTPTKGSFPSTGEMIQSTFAMIGLMILTVVGYFFVSKKAEAELA</sequence>
<evidence type="ECO:0008006" key="8">
    <source>
        <dbReference type="Google" id="ProtNLM"/>
    </source>
</evidence>
<feature type="compositionally biased region" description="Low complexity" evidence="1">
    <location>
        <begin position="933"/>
        <end position="949"/>
    </location>
</feature>
<dbReference type="EMBL" id="MIJY01000005">
    <property type="protein sequence ID" value="OEG18711.1"/>
    <property type="molecule type" value="Genomic_DNA"/>
</dbReference>
<evidence type="ECO:0000259" key="4">
    <source>
        <dbReference type="Pfam" id="PF17802"/>
    </source>
</evidence>
<dbReference type="NCBIfam" id="NF033903">
    <property type="entry name" value="VaFE_rpt"/>
    <property type="match status" value="2"/>
</dbReference>
<organism evidence="6 7">
    <name type="scientific">Enterococcus termitis</name>
    <dbReference type="NCBI Taxonomy" id="332950"/>
    <lineage>
        <taxon>Bacteria</taxon>
        <taxon>Bacillati</taxon>
        <taxon>Bacillota</taxon>
        <taxon>Bacilli</taxon>
        <taxon>Lactobacillales</taxon>
        <taxon>Enterococcaceae</taxon>
        <taxon>Enterococcus</taxon>
    </lineage>
</organism>
<dbReference type="RefSeq" id="WP_069662560.1">
    <property type="nucleotide sequence ID" value="NZ_JBHUJJ010000002.1"/>
</dbReference>
<name>A0A1E5H1A0_9ENTE</name>
<reference evidence="7" key="1">
    <citation type="submission" date="2016-09" db="EMBL/GenBank/DDBJ databases">
        <authorList>
            <person name="Gulvik C.A."/>
        </authorList>
    </citation>
    <scope>NUCLEOTIDE SEQUENCE [LARGE SCALE GENOMIC DNA]</scope>
    <source>
        <strain evidence="7">LMG 8895</strain>
    </source>
</reference>
<evidence type="ECO:0000259" key="5">
    <source>
        <dbReference type="Pfam" id="PF18202"/>
    </source>
</evidence>
<feature type="region of interest" description="Disordered" evidence="1">
    <location>
        <begin position="933"/>
        <end position="955"/>
    </location>
</feature>
<dbReference type="InterPro" id="IPR041100">
    <property type="entry name" value="TQ"/>
</dbReference>
<dbReference type="InterPro" id="IPR013783">
    <property type="entry name" value="Ig-like_fold"/>
</dbReference>
<feature type="transmembrane region" description="Helical" evidence="2">
    <location>
        <begin position="959"/>
        <end position="980"/>
    </location>
</feature>
<proteinExistence type="predicted"/>
<feature type="compositionally biased region" description="Low complexity" evidence="1">
    <location>
        <begin position="49"/>
        <end position="67"/>
    </location>
</feature>
<keyword evidence="2" id="KW-0812">Transmembrane</keyword>
<evidence type="ECO:0000256" key="2">
    <source>
        <dbReference type="SAM" id="Phobius"/>
    </source>
</evidence>
<keyword evidence="2" id="KW-0472">Membrane</keyword>
<gene>
    <name evidence="6" type="ORF">BCR25_16050</name>
</gene>
<evidence type="ECO:0000313" key="6">
    <source>
        <dbReference type="EMBL" id="OEG18711.1"/>
    </source>
</evidence>
<comment type="caution">
    <text evidence="6">The sequence shown here is derived from an EMBL/GenBank/DDBJ whole genome shotgun (WGS) entry which is preliminary data.</text>
</comment>
<dbReference type="InterPro" id="IPR041033">
    <property type="entry name" value="SpaA_PFL_dom_1"/>
</dbReference>
<keyword evidence="3" id="KW-0732">Signal</keyword>
<dbReference type="Pfam" id="PF18202">
    <property type="entry name" value="TQ"/>
    <property type="match status" value="2"/>
</dbReference>
<feature type="domain" description="T-Q ester bond containing" evidence="5">
    <location>
        <begin position="695"/>
        <end position="811"/>
    </location>
</feature>
<evidence type="ECO:0000313" key="7">
    <source>
        <dbReference type="Proteomes" id="UP000095094"/>
    </source>
</evidence>
<dbReference type="Proteomes" id="UP000095094">
    <property type="component" value="Unassembled WGS sequence"/>
</dbReference>
<evidence type="ECO:0000256" key="1">
    <source>
        <dbReference type="SAM" id="MobiDB-lite"/>
    </source>
</evidence>
<dbReference type="OrthoDB" id="2216808at2"/>
<feature type="domain" description="SpaA-like prealbumin fold" evidence="4">
    <location>
        <begin position="377"/>
        <end position="464"/>
    </location>
</feature>
<dbReference type="NCBIfam" id="TIGR01167">
    <property type="entry name" value="LPXTG_anchor"/>
    <property type="match status" value="1"/>
</dbReference>
<dbReference type="AlphaFoldDB" id="A0A1E5H1A0"/>
<keyword evidence="2" id="KW-1133">Transmembrane helix</keyword>